<organism evidence="1 2">
    <name type="scientific">Aspergillus sclerotiicarbonarius (strain CBS 121057 / IBT 28362)</name>
    <dbReference type="NCBI Taxonomy" id="1448318"/>
    <lineage>
        <taxon>Eukaryota</taxon>
        <taxon>Fungi</taxon>
        <taxon>Dikarya</taxon>
        <taxon>Ascomycota</taxon>
        <taxon>Pezizomycotina</taxon>
        <taxon>Eurotiomycetes</taxon>
        <taxon>Eurotiomycetidae</taxon>
        <taxon>Eurotiales</taxon>
        <taxon>Aspergillaceae</taxon>
        <taxon>Aspergillus</taxon>
        <taxon>Aspergillus subgen. Circumdati</taxon>
    </lineage>
</organism>
<dbReference type="VEuPathDB" id="FungiDB:BO78DRAFT_384363"/>
<evidence type="ECO:0000313" key="1">
    <source>
        <dbReference type="EMBL" id="PYI09490.1"/>
    </source>
</evidence>
<sequence>MGQTVSTWADDPEREQDQLKALFNSLQDRADCLGIGRDRKNEYIDLLIRDSNDCIEGNADCAYRSLGHAVESLLDVQSGNSRLSRSHPAIVRILSDAVSQFEKLSQICREVTEDIGLEMGNMIALMDETTRFMRELKHRMGELNSSVPRIFTVIRTREQEWKEHRAAEPSLRKAVGDAEEERNDVGNSILGFLNPNVRENLEGKLQVARDRLARNLGDQPLARSKYESYYRYAMVVRNASAAFASLHDRLAQITACFRDRYNQLLSVLLAMNEIWRTSLVLRNVLWDADFTTSKDRALQVVYRFIDAHRGASIGPSNAVEAIEYKVTCHETSLGRKVGHGDGLSDNDATVDCNPDDWILAI</sequence>
<keyword evidence="2" id="KW-1185">Reference proteome</keyword>
<dbReference type="Proteomes" id="UP000248423">
    <property type="component" value="Unassembled WGS sequence"/>
</dbReference>
<gene>
    <name evidence="1" type="ORF">BO78DRAFT_384363</name>
</gene>
<protein>
    <submittedName>
        <fullName evidence="1">Uncharacterized protein</fullName>
    </submittedName>
</protein>
<dbReference type="AlphaFoldDB" id="A0A319EIL7"/>
<proteinExistence type="predicted"/>
<dbReference type="OrthoDB" id="4526710at2759"/>
<dbReference type="EMBL" id="KZ826327">
    <property type="protein sequence ID" value="PYI09490.1"/>
    <property type="molecule type" value="Genomic_DNA"/>
</dbReference>
<reference evidence="1 2" key="1">
    <citation type="submission" date="2018-02" db="EMBL/GenBank/DDBJ databases">
        <title>The genomes of Aspergillus section Nigri reveals drivers in fungal speciation.</title>
        <authorList>
            <consortium name="DOE Joint Genome Institute"/>
            <person name="Vesth T.C."/>
            <person name="Nybo J."/>
            <person name="Theobald S."/>
            <person name="Brandl J."/>
            <person name="Frisvad J.C."/>
            <person name="Nielsen K.F."/>
            <person name="Lyhne E.K."/>
            <person name="Kogle M.E."/>
            <person name="Kuo A."/>
            <person name="Riley R."/>
            <person name="Clum A."/>
            <person name="Nolan M."/>
            <person name="Lipzen A."/>
            <person name="Salamov A."/>
            <person name="Henrissat B."/>
            <person name="Wiebenga A."/>
            <person name="De vries R.P."/>
            <person name="Grigoriev I.V."/>
            <person name="Mortensen U.H."/>
            <person name="Andersen M.R."/>
            <person name="Baker S.E."/>
        </authorList>
    </citation>
    <scope>NUCLEOTIDE SEQUENCE [LARGE SCALE GENOMIC DNA]</scope>
    <source>
        <strain evidence="1 2">CBS 121057</strain>
    </source>
</reference>
<evidence type="ECO:0000313" key="2">
    <source>
        <dbReference type="Proteomes" id="UP000248423"/>
    </source>
</evidence>
<accession>A0A319EIL7</accession>
<name>A0A319EIL7_ASPSB</name>